<accession>A0AA36GSX5</accession>
<comment type="similarity">
    <text evidence="1">Belongs to the MDM20/NAA25 family.</text>
</comment>
<name>A0AA36GSX5_CYLNA</name>
<organism evidence="3 4">
    <name type="scientific">Cylicocyclus nassatus</name>
    <name type="common">Nematode worm</name>
    <dbReference type="NCBI Taxonomy" id="53992"/>
    <lineage>
        <taxon>Eukaryota</taxon>
        <taxon>Metazoa</taxon>
        <taxon>Ecdysozoa</taxon>
        <taxon>Nematoda</taxon>
        <taxon>Chromadorea</taxon>
        <taxon>Rhabditida</taxon>
        <taxon>Rhabditina</taxon>
        <taxon>Rhabditomorpha</taxon>
        <taxon>Strongyloidea</taxon>
        <taxon>Strongylidae</taxon>
        <taxon>Cylicocyclus</taxon>
    </lineage>
</organism>
<keyword evidence="4" id="KW-1185">Reference proteome</keyword>
<evidence type="ECO:0000256" key="1">
    <source>
        <dbReference type="ARBA" id="ARBA00006298"/>
    </source>
</evidence>
<evidence type="ECO:0008006" key="5">
    <source>
        <dbReference type="Google" id="ProtNLM"/>
    </source>
</evidence>
<dbReference type="Gene3D" id="1.25.40.1040">
    <property type="match status" value="1"/>
</dbReference>
<evidence type="ECO:0000256" key="2">
    <source>
        <dbReference type="ARBA" id="ARBA00022803"/>
    </source>
</evidence>
<keyword evidence="2" id="KW-0802">TPR repeat</keyword>
<evidence type="ECO:0000313" key="3">
    <source>
        <dbReference type="EMBL" id="CAJ0597539.1"/>
    </source>
</evidence>
<comment type="caution">
    <text evidence="3">The sequence shown here is derived from an EMBL/GenBank/DDBJ whole genome shotgun (WGS) entry which is preliminary data.</text>
</comment>
<dbReference type="Pfam" id="PF09797">
    <property type="entry name" value="NatB_MDM20"/>
    <property type="match status" value="1"/>
</dbReference>
<protein>
    <recommendedName>
        <fullName evidence="5">N-terminal acetyltransferase B complex subunit NAA25 homolog</fullName>
    </recommendedName>
</protein>
<dbReference type="PANTHER" id="PTHR22767:SF3">
    <property type="entry name" value="N-ALPHA-ACETYLTRANSFERASE 25, NATB AUXILIARY SUBUNIT"/>
    <property type="match status" value="1"/>
</dbReference>
<sequence length="919" mass="104349">MSKADQLIMERRLRPIYDAIDAGNAKKAVQEADKVLKKHPVTTCAKVLKALALIRSDKLAEGFEIINALDVPGAQFDDGTLQAFVHCFKEAGCPDRITTLYERAVAVAPTEQNLTHLFMAHVRNRSFKNQQLIAMRLFKEFNNSPYFFWGVMSIVMQAYENPEMGSKMLFPLAARMIENHVKKYGYKAGAEIELHAMVLEGMKKFAEAEALLGTEESRSLLSTPPTFLMARRLDLLLLAENYQTALDRTVEGLKADPDDWTLWKILFESSFALLRKSTVEEETNRTLDTLKKVVNAEGLSKSRLRGPHLARLELIGRFLKEEEPIRSLLDGMNLGKPIELMVNYVLTFYAKPCCYNDINQYLWLLDDKKKEELIDGLKEFIDSVIHQREQAGEDSDANCWAVIMNERLRRTIGSIDRMPREDRRKHVQLIIRGILQPNREQLAGTALAQLAAAILWNEWRAHDDWQSFYEMILLLEWTSNDYPTDPFCKLVLCRAYAHIGCMYRMVALTRALDIKSVQRDTLGYIMFPMPELCGRFNVGIVHYTEMVEVYEQAEKEISEALIGAYRNGAFMQVPNLVSLAEKMRKSAMSVAANELHRYMSALFAIDNLDEALNTLHGSDDTIEWDSLTDNRDLGVIPSFERDIKENLASLRETTQMEFVDMTRLRHYLSQAVGSAGGAKGAGPQELGADVTLLRVHLEHCRQAYPSNMSQSRVMQSPSPIYLSHWIHGGFLDPILRLLQSAVDVAAANNLNELTPESILPSVEQMEKDWSAMLPQFETKAYPFYIQEEIILSSRALQSLAVCQILVKILARCGNRQNSNEAVGKKTKSATSIKNDFVVHCEALQASIRRGASRLNAHLNEIEEVLKETAMTLVPKIGTDWNEELSELFASQNVVVCDRVYKSYFNSCADIRYFLEHTIV</sequence>
<dbReference type="InterPro" id="IPR019183">
    <property type="entry name" value="NAA25_NatB_aux_su"/>
</dbReference>
<dbReference type="EMBL" id="CATQJL010000223">
    <property type="protein sequence ID" value="CAJ0597539.1"/>
    <property type="molecule type" value="Genomic_DNA"/>
</dbReference>
<evidence type="ECO:0000313" key="4">
    <source>
        <dbReference type="Proteomes" id="UP001176961"/>
    </source>
</evidence>
<dbReference type="Proteomes" id="UP001176961">
    <property type="component" value="Unassembled WGS sequence"/>
</dbReference>
<dbReference type="PANTHER" id="PTHR22767">
    <property type="entry name" value="N-TERMINAL ACETYLTRANSFERASE-RELATED"/>
    <property type="match status" value="1"/>
</dbReference>
<gene>
    <name evidence="3" type="ORF">CYNAS_LOCUS9522</name>
</gene>
<dbReference type="GO" id="GO:0031416">
    <property type="term" value="C:NatB complex"/>
    <property type="evidence" value="ECO:0007669"/>
    <property type="project" value="TreeGrafter"/>
</dbReference>
<reference evidence="3" key="1">
    <citation type="submission" date="2023-07" db="EMBL/GenBank/DDBJ databases">
        <authorList>
            <consortium name="CYATHOMIX"/>
        </authorList>
    </citation>
    <scope>NUCLEOTIDE SEQUENCE</scope>
    <source>
        <strain evidence="3">N/A</strain>
    </source>
</reference>
<dbReference type="AlphaFoldDB" id="A0AA36GSX5"/>
<proteinExistence type="inferred from homology"/>